<evidence type="ECO:0000256" key="7">
    <source>
        <dbReference type="ARBA" id="ARBA00023136"/>
    </source>
</evidence>
<dbReference type="PIRSF" id="PIRSF006351">
    <property type="entry name" value="PTS_EIIC-Cellobiose"/>
    <property type="match status" value="1"/>
</dbReference>
<dbReference type="Proteomes" id="UP001279681">
    <property type="component" value="Unassembled WGS sequence"/>
</dbReference>
<feature type="transmembrane region" description="Helical" evidence="9">
    <location>
        <begin position="286"/>
        <end position="310"/>
    </location>
</feature>
<evidence type="ECO:0000256" key="8">
    <source>
        <dbReference type="PIRNR" id="PIRNR006351"/>
    </source>
</evidence>
<sequence>MSLFKSMMGTFEKVMMPLASKLGANRYLNVIRDAFMLSFPLTIFGSMFVVLANLPFLDKIFSPEALNTFREAINPAMQGTLFIATLFVVIGLGYNLSKSYGVDALFGAALALSAFLILTPFTLEHGSGPITGVIPLERLGAKGMFVGMFTGIFATEIYRKIIQKGWIIKMPEGVPPAVSKSFSALIPVFVTLTVFILIRIGFTMTSFGNIHDFIYTVVQKPLVALGSGVVTTLIAILFIQVLWFFGLHGQIIVNSVLDPIWNTLSLENLEAFQKGMELPHIITKQFIETFTVGIGGTGMTLGVVLCLLMFTKSKQLKEVGKLSGPAGMFNVNEPLIFGLPIVMNPIILIPWVISPIVVVAFSYFVMRVGIVPPPTGVAVPWTVPIFFSGVLATNSILGGILQLVNLCIVTAIWFPFIKVLDKQYCLNENSFSDDLEMDLKDEFDNL</sequence>
<dbReference type="PANTHER" id="PTHR33989:SF4">
    <property type="entry name" value="PTS SYSTEM N,N'-DIACETYLCHITOBIOSE-SPECIFIC EIIC COMPONENT"/>
    <property type="match status" value="1"/>
</dbReference>
<keyword evidence="4 8" id="KW-0762">Sugar transport</keyword>
<evidence type="ECO:0000313" key="12">
    <source>
        <dbReference type="Proteomes" id="UP001279681"/>
    </source>
</evidence>
<evidence type="ECO:0000256" key="2">
    <source>
        <dbReference type="ARBA" id="ARBA00022448"/>
    </source>
</evidence>
<feature type="domain" description="PTS EIIC type-3" evidence="10">
    <location>
        <begin position="11"/>
        <end position="416"/>
    </location>
</feature>
<dbReference type="RefSeq" id="WP_320313303.1">
    <property type="nucleotide sequence ID" value="NZ_JAVIKH010000005.1"/>
</dbReference>
<evidence type="ECO:0000259" key="10">
    <source>
        <dbReference type="PROSITE" id="PS51105"/>
    </source>
</evidence>
<dbReference type="InterPro" id="IPR004501">
    <property type="entry name" value="PTS_EIIC_3"/>
</dbReference>
<name>A0ABU4W8Q1_9FUSO</name>
<evidence type="ECO:0000313" key="11">
    <source>
        <dbReference type="EMBL" id="MDX8335898.1"/>
    </source>
</evidence>
<dbReference type="InterPro" id="IPR004796">
    <property type="entry name" value="PTS_IIC_cello"/>
</dbReference>
<evidence type="ECO:0000256" key="3">
    <source>
        <dbReference type="ARBA" id="ARBA00022475"/>
    </source>
</evidence>
<dbReference type="GO" id="GO:0016740">
    <property type="term" value="F:transferase activity"/>
    <property type="evidence" value="ECO:0007669"/>
    <property type="project" value="UniProtKB-KW"/>
</dbReference>
<accession>A0ABU4W8Q1</accession>
<evidence type="ECO:0000256" key="4">
    <source>
        <dbReference type="ARBA" id="ARBA00022597"/>
    </source>
</evidence>
<keyword evidence="2 8" id="KW-0813">Transport</keyword>
<comment type="subcellular location">
    <subcellularLocation>
        <location evidence="1">Cell membrane</location>
        <topology evidence="1">Multi-pass membrane protein</topology>
    </subcellularLocation>
</comment>
<feature type="transmembrane region" description="Helical" evidence="9">
    <location>
        <begin position="143"/>
        <end position="161"/>
    </location>
</feature>
<dbReference type="Pfam" id="PF02378">
    <property type="entry name" value="PTS_EIIC"/>
    <property type="match status" value="1"/>
</dbReference>
<organism evidence="11 12">
    <name type="scientific">Candidatus Cetobacterium colombiensis</name>
    <dbReference type="NCBI Taxonomy" id="3073100"/>
    <lineage>
        <taxon>Bacteria</taxon>
        <taxon>Fusobacteriati</taxon>
        <taxon>Fusobacteriota</taxon>
        <taxon>Fusobacteriia</taxon>
        <taxon>Fusobacteriales</taxon>
        <taxon>Fusobacteriaceae</taxon>
        <taxon>Cetobacterium</taxon>
    </lineage>
</organism>
<dbReference type="PANTHER" id="PTHR33989">
    <property type="match status" value="1"/>
</dbReference>
<feature type="transmembrane region" description="Helical" evidence="9">
    <location>
        <begin position="34"/>
        <end position="56"/>
    </location>
</feature>
<dbReference type="EMBL" id="JAVIKH010000005">
    <property type="protein sequence ID" value="MDX8335898.1"/>
    <property type="molecule type" value="Genomic_DNA"/>
</dbReference>
<dbReference type="NCBIfam" id="TIGR00410">
    <property type="entry name" value="lacE"/>
    <property type="match status" value="1"/>
</dbReference>
<evidence type="ECO:0000256" key="5">
    <source>
        <dbReference type="ARBA" id="ARBA00022692"/>
    </source>
</evidence>
<feature type="transmembrane region" description="Helical" evidence="9">
    <location>
        <begin position="104"/>
        <end position="123"/>
    </location>
</feature>
<protein>
    <recommendedName>
        <fullName evidence="8">Permease IIC component</fullName>
    </recommendedName>
</protein>
<feature type="transmembrane region" description="Helical" evidence="9">
    <location>
        <begin position="335"/>
        <end position="365"/>
    </location>
</feature>
<gene>
    <name evidence="11" type="primary">celB</name>
    <name evidence="11" type="ORF">RFV38_05210</name>
</gene>
<evidence type="ECO:0000256" key="6">
    <source>
        <dbReference type="ARBA" id="ARBA00022989"/>
    </source>
</evidence>
<dbReference type="NCBIfam" id="TIGR00359">
    <property type="entry name" value="cello_pts_IIC"/>
    <property type="match status" value="1"/>
</dbReference>
<comment type="caution">
    <text evidence="11">The sequence shown here is derived from an EMBL/GenBank/DDBJ whole genome shotgun (WGS) entry which is preliminary data.</text>
</comment>
<feature type="transmembrane region" description="Helical" evidence="9">
    <location>
        <begin position="76"/>
        <end position="97"/>
    </location>
</feature>
<dbReference type="InterPro" id="IPR051088">
    <property type="entry name" value="PTS_Sugar-EIIC/EIIB"/>
</dbReference>
<comment type="function">
    <text evidence="8">The phosphoenolpyruvate-dependent sugar phosphotransferase system (PTS), a major carbohydrate active -transport system, catalyzes the phosphorylation of incoming sugar substrates concomitant with their translocation across the cell membrane.</text>
</comment>
<keyword evidence="11" id="KW-0808">Transferase</keyword>
<proteinExistence type="predicted"/>
<evidence type="ECO:0000256" key="9">
    <source>
        <dbReference type="SAM" id="Phobius"/>
    </source>
</evidence>
<dbReference type="PROSITE" id="PS51105">
    <property type="entry name" value="PTS_EIIC_TYPE_3"/>
    <property type="match status" value="1"/>
</dbReference>
<feature type="transmembrane region" description="Helical" evidence="9">
    <location>
        <begin position="403"/>
        <end position="420"/>
    </location>
</feature>
<dbReference type="InterPro" id="IPR003352">
    <property type="entry name" value="PTS_EIIC"/>
</dbReference>
<evidence type="ECO:0000256" key="1">
    <source>
        <dbReference type="ARBA" id="ARBA00004651"/>
    </source>
</evidence>
<keyword evidence="3 8" id="KW-1003">Cell membrane</keyword>
<keyword evidence="7 8" id="KW-0472">Membrane</keyword>
<reference evidence="12" key="1">
    <citation type="submission" date="2023-07" db="EMBL/GenBank/DDBJ databases">
        <authorList>
            <person name="Colorado M.A."/>
            <person name="Villamil L.M."/>
            <person name="Melo J.F."/>
            <person name="Rodriguez J.A."/>
            <person name="Ruiz R.Y."/>
        </authorList>
    </citation>
    <scope>NUCLEOTIDE SEQUENCE [LARGE SCALE GENOMIC DNA]</scope>
    <source>
        <strain evidence="12">C33</strain>
    </source>
</reference>
<keyword evidence="6 9" id="KW-1133">Transmembrane helix</keyword>
<keyword evidence="12" id="KW-1185">Reference proteome</keyword>
<feature type="transmembrane region" description="Helical" evidence="9">
    <location>
        <begin position="182"/>
        <end position="202"/>
    </location>
</feature>
<keyword evidence="5 9" id="KW-0812">Transmembrane</keyword>
<feature type="transmembrane region" description="Helical" evidence="9">
    <location>
        <begin position="222"/>
        <end position="245"/>
    </location>
</feature>